<comment type="caution">
    <text evidence="1">The sequence shown here is derived from an EMBL/GenBank/DDBJ whole genome shotgun (WGS) entry which is preliminary data.</text>
</comment>
<accession>A0ACC0FY04</accession>
<keyword evidence="2" id="KW-1185">Reference proteome</keyword>
<proteinExistence type="predicted"/>
<dbReference type="Proteomes" id="UP001060215">
    <property type="component" value="Chromosome 12"/>
</dbReference>
<name>A0ACC0FY04_9ERIC</name>
<dbReference type="EMBL" id="CM045769">
    <property type="protein sequence ID" value="KAI7993733.1"/>
    <property type="molecule type" value="Genomic_DNA"/>
</dbReference>
<protein>
    <submittedName>
        <fullName evidence="1">Uncharacterized protein</fullName>
    </submittedName>
</protein>
<sequence>MEVINTGIKVVCNGWHYCAWMGESLCAEDFATVMCGKWGTDNFRSIPLEISSAGAKLSPAKKDDVEANDEVEMPTEHGGDQSGRTACWNSISAVAKSLCDVGIERKARFPTSLGSIRFAK</sequence>
<reference evidence="1 2" key="1">
    <citation type="journal article" date="2022" name="Plant J.">
        <title>Chromosome-level genome of Camellia lanceoleosa provides a valuable resource for understanding genome evolution and self-incompatibility.</title>
        <authorList>
            <person name="Gong W."/>
            <person name="Xiao S."/>
            <person name="Wang L."/>
            <person name="Liao Z."/>
            <person name="Chang Y."/>
            <person name="Mo W."/>
            <person name="Hu G."/>
            <person name="Li W."/>
            <person name="Zhao G."/>
            <person name="Zhu H."/>
            <person name="Hu X."/>
            <person name="Ji K."/>
            <person name="Xiang X."/>
            <person name="Song Q."/>
            <person name="Yuan D."/>
            <person name="Jin S."/>
            <person name="Zhang L."/>
        </authorList>
    </citation>
    <scope>NUCLEOTIDE SEQUENCE [LARGE SCALE GENOMIC DNA]</scope>
    <source>
        <strain evidence="1">SQ_2022a</strain>
    </source>
</reference>
<gene>
    <name evidence="1" type="ORF">LOK49_LG11G00219</name>
</gene>
<evidence type="ECO:0000313" key="1">
    <source>
        <dbReference type="EMBL" id="KAI7993733.1"/>
    </source>
</evidence>
<evidence type="ECO:0000313" key="2">
    <source>
        <dbReference type="Proteomes" id="UP001060215"/>
    </source>
</evidence>
<organism evidence="1 2">
    <name type="scientific">Camellia lanceoleosa</name>
    <dbReference type="NCBI Taxonomy" id="1840588"/>
    <lineage>
        <taxon>Eukaryota</taxon>
        <taxon>Viridiplantae</taxon>
        <taxon>Streptophyta</taxon>
        <taxon>Embryophyta</taxon>
        <taxon>Tracheophyta</taxon>
        <taxon>Spermatophyta</taxon>
        <taxon>Magnoliopsida</taxon>
        <taxon>eudicotyledons</taxon>
        <taxon>Gunneridae</taxon>
        <taxon>Pentapetalae</taxon>
        <taxon>asterids</taxon>
        <taxon>Ericales</taxon>
        <taxon>Theaceae</taxon>
        <taxon>Camellia</taxon>
    </lineage>
</organism>